<organism evidence="2 3">
    <name type="scientific">Burkholderia semiarida</name>
    <dbReference type="NCBI Taxonomy" id="2843303"/>
    <lineage>
        <taxon>Bacteria</taxon>
        <taxon>Pseudomonadati</taxon>
        <taxon>Pseudomonadota</taxon>
        <taxon>Betaproteobacteria</taxon>
        <taxon>Burkholderiales</taxon>
        <taxon>Burkholderiaceae</taxon>
        <taxon>Burkholderia</taxon>
        <taxon>Burkholderia cepacia complex</taxon>
    </lineage>
</organism>
<feature type="compositionally biased region" description="Basic and acidic residues" evidence="1">
    <location>
        <begin position="100"/>
        <end position="114"/>
    </location>
</feature>
<sequence>MPDPDANTICRNIDMHALTDIACVAAPLAATSIAPSRWRVPVSRSAPARQPVAFSRFHDLMHGIARVADALHSPAARSAGMMRAARPPQSARPQRTAVRPRSDTFERHHHEHAA</sequence>
<dbReference type="RefSeq" id="WP_395129568.1">
    <property type="nucleotide sequence ID" value="NZ_JBIMPM010000015.1"/>
</dbReference>
<proteinExistence type="predicted"/>
<name>A0ABW7L2Z8_9BURK</name>
<keyword evidence="3" id="KW-1185">Reference proteome</keyword>
<dbReference type="EMBL" id="JBIMPM010000015">
    <property type="protein sequence ID" value="MFH5252421.1"/>
    <property type="molecule type" value="Genomic_DNA"/>
</dbReference>
<gene>
    <name evidence="2" type="ORF">ACGTRS_14425</name>
</gene>
<evidence type="ECO:0000313" key="2">
    <source>
        <dbReference type="EMBL" id="MFH5252421.1"/>
    </source>
</evidence>
<dbReference type="Proteomes" id="UP001609186">
    <property type="component" value="Unassembled WGS sequence"/>
</dbReference>
<comment type="caution">
    <text evidence="2">The sequence shown here is derived from an EMBL/GenBank/DDBJ whole genome shotgun (WGS) entry which is preliminary data.</text>
</comment>
<accession>A0ABW7L2Z8</accession>
<evidence type="ECO:0000256" key="1">
    <source>
        <dbReference type="SAM" id="MobiDB-lite"/>
    </source>
</evidence>
<reference evidence="2 3" key="1">
    <citation type="submission" date="2024-10" db="EMBL/GenBank/DDBJ databases">
        <title>Burkholderia semiarida in Mexico.</title>
        <authorList>
            <person name="Estrada P."/>
        </authorList>
    </citation>
    <scope>NUCLEOTIDE SEQUENCE [LARGE SCALE GENOMIC DNA]</scope>
    <source>
        <strain evidence="2 3">CLM7-1</strain>
    </source>
</reference>
<protein>
    <submittedName>
        <fullName evidence="2">Uncharacterized protein</fullName>
    </submittedName>
</protein>
<evidence type="ECO:0000313" key="3">
    <source>
        <dbReference type="Proteomes" id="UP001609186"/>
    </source>
</evidence>
<feature type="compositionally biased region" description="Low complexity" evidence="1">
    <location>
        <begin position="76"/>
        <end position="88"/>
    </location>
</feature>
<feature type="region of interest" description="Disordered" evidence="1">
    <location>
        <begin position="76"/>
        <end position="114"/>
    </location>
</feature>